<evidence type="ECO:0000313" key="14">
    <source>
        <dbReference type="Proteomes" id="UP000054558"/>
    </source>
</evidence>
<evidence type="ECO:0000256" key="7">
    <source>
        <dbReference type="ARBA" id="ARBA00022982"/>
    </source>
</evidence>
<evidence type="ECO:0000313" key="13">
    <source>
        <dbReference type="EMBL" id="GAQ86975.1"/>
    </source>
</evidence>
<evidence type="ECO:0000259" key="12">
    <source>
        <dbReference type="PROSITE" id="PS50939"/>
    </source>
</evidence>
<dbReference type="Gene3D" id="1.20.120.1770">
    <property type="match status" value="1"/>
</dbReference>
<name>A0A1Y1I7N2_KLENI</name>
<dbReference type="GO" id="GO:0016491">
    <property type="term" value="F:oxidoreductase activity"/>
    <property type="evidence" value="ECO:0000318"/>
    <property type="project" value="GO_Central"/>
</dbReference>
<dbReference type="InterPro" id="IPR043205">
    <property type="entry name" value="CYB561/CYBRD1-like"/>
</dbReference>
<sequence length="242" mass="26556">MAQAGQEKDLLTKIGEVSVQVLGILSLLLVIVWSVHFRGGLAWSIENKGLIFNWHPILMVTAFVFLASEGVLAYRLFPGTHQLKKAIHLTVQLVALIIAAVGITAAFRFHNESKPPIDNLYSLHSWFGVTTYSLFALQWLGGCYTFWYPGAAPPTRSWFLPYHASLGIFIYILALTTASQGILEKLTFLQSGGAIGRRSTETILANCLGLVIFALGGVVLALAPRPKPRGPDPDLPEYRPLE</sequence>
<dbReference type="STRING" id="105231.A0A1Y1I7N2"/>
<feature type="transmembrane region" description="Helical" evidence="11">
    <location>
        <begin position="57"/>
        <end position="77"/>
    </location>
</feature>
<feature type="domain" description="Cytochrome b561" evidence="12">
    <location>
        <begin position="18"/>
        <end position="224"/>
    </location>
</feature>
<evidence type="ECO:0000256" key="8">
    <source>
        <dbReference type="ARBA" id="ARBA00022989"/>
    </source>
</evidence>
<dbReference type="Proteomes" id="UP000054558">
    <property type="component" value="Unassembled WGS sequence"/>
</dbReference>
<comment type="subcellular location">
    <subcellularLocation>
        <location evidence="2">Membrane</location>
        <topology evidence="2">Multi-pass membrane protein</topology>
    </subcellularLocation>
</comment>
<organism evidence="13 14">
    <name type="scientific">Klebsormidium nitens</name>
    <name type="common">Green alga</name>
    <name type="synonym">Ulothrix nitens</name>
    <dbReference type="NCBI Taxonomy" id="105231"/>
    <lineage>
        <taxon>Eukaryota</taxon>
        <taxon>Viridiplantae</taxon>
        <taxon>Streptophyta</taxon>
        <taxon>Klebsormidiophyceae</taxon>
        <taxon>Klebsormidiales</taxon>
        <taxon>Klebsormidiaceae</taxon>
        <taxon>Klebsormidium</taxon>
    </lineage>
</organism>
<feature type="transmembrane region" description="Helical" evidence="11">
    <location>
        <begin position="129"/>
        <end position="147"/>
    </location>
</feature>
<dbReference type="PANTHER" id="PTHR10106">
    <property type="entry name" value="CYTOCHROME B561-RELATED"/>
    <property type="match status" value="1"/>
</dbReference>
<dbReference type="GO" id="GO:0016020">
    <property type="term" value="C:membrane"/>
    <property type="evidence" value="ECO:0007669"/>
    <property type="project" value="UniProtKB-SubCell"/>
</dbReference>
<evidence type="ECO:0000256" key="11">
    <source>
        <dbReference type="SAM" id="Phobius"/>
    </source>
</evidence>
<keyword evidence="5 11" id="KW-0812">Transmembrane</keyword>
<evidence type="ECO:0000256" key="5">
    <source>
        <dbReference type="ARBA" id="ARBA00022692"/>
    </source>
</evidence>
<comment type="cofactor">
    <cofactor evidence="1">
        <name>heme b</name>
        <dbReference type="ChEBI" id="CHEBI:60344"/>
    </cofactor>
</comment>
<dbReference type="OMA" id="LHFRGGM"/>
<keyword evidence="14" id="KW-1185">Reference proteome</keyword>
<evidence type="ECO:0000256" key="10">
    <source>
        <dbReference type="ARBA" id="ARBA00023136"/>
    </source>
</evidence>
<proteinExistence type="predicted"/>
<dbReference type="PANTHER" id="PTHR10106:SF0">
    <property type="entry name" value="LD36721P"/>
    <property type="match status" value="1"/>
</dbReference>
<dbReference type="FunFam" id="1.20.120.1770:FF:000001">
    <property type="entry name" value="Cytochrome b reductase 1"/>
    <property type="match status" value="1"/>
</dbReference>
<keyword evidence="9" id="KW-0408">Iron</keyword>
<dbReference type="OrthoDB" id="907479at2759"/>
<keyword evidence="8 11" id="KW-1133">Transmembrane helix</keyword>
<evidence type="ECO:0000256" key="4">
    <source>
        <dbReference type="ARBA" id="ARBA00022617"/>
    </source>
</evidence>
<keyword evidence="10 11" id="KW-0472">Membrane</keyword>
<dbReference type="PROSITE" id="PS50939">
    <property type="entry name" value="CYTOCHROME_B561"/>
    <property type="match status" value="1"/>
</dbReference>
<accession>A0A1Y1I7N2</accession>
<dbReference type="EMBL" id="DF237272">
    <property type="protein sequence ID" value="GAQ86975.1"/>
    <property type="molecule type" value="Genomic_DNA"/>
</dbReference>
<keyword evidence="4" id="KW-0349">Heme</keyword>
<keyword evidence="7" id="KW-0249">Electron transport</keyword>
<dbReference type="AlphaFoldDB" id="A0A1Y1I7N2"/>
<feature type="transmembrane region" description="Helical" evidence="11">
    <location>
        <begin position="21"/>
        <end position="45"/>
    </location>
</feature>
<evidence type="ECO:0000256" key="2">
    <source>
        <dbReference type="ARBA" id="ARBA00004141"/>
    </source>
</evidence>
<gene>
    <name evidence="13" type="ORF">KFL_003230200</name>
</gene>
<dbReference type="Pfam" id="PF03188">
    <property type="entry name" value="Cytochrom_B561"/>
    <property type="match status" value="1"/>
</dbReference>
<evidence type="ECO:0000256" key="3">
    <source>
        <dbReference type="ARBA" id="ARBA00022448"/>
    </source>
</evidence>
<dbReference type="GO" id="GO:0046872">
    <property type="term" value="F:metal ion binding"/>
    <property type="evidence" value="ECO:0007669"/>
    <property type="project" value="UniProtKB-KW"/>
</dbReference>
<keyword evidence="3" id="KW-0813">Transport</keyword>
<dbReference type="CDD" id="cd08766">
    <property type="entry name" value="Cyt_b561_ACYB-1_like"/>
    <property type="match status" value="1"/>
</dbReference>
<reference evidence="13 14" key="1">
    <citation type="journal article" date="2014" name="Nat. Commun.">
        <title>Klebsormidium flaccidum genome reveals primary factors for plant terrestrial adaptation.</title>
        <authorList>
            <person name="Hori K."/>
            <person name="Maruyama F."/>
            <person name="Fujisawa T."/>
            <person name="Togashi T."/>
            <person name="Yamamoto N."/>
            <person name="Seo M."/>
            <person name="Sato S."/>
            <person name="Yamada T."/>
            <person name="Mori H."/>
            <person name="Tajima N."/>
            <person name="Moriyama T."/>
            <person name="Ikeuchi M."/>
            <person name="Watanabe M."/>
            <person name="Wada H."/>
            <person name="Kobayashi K."/>
            <person name="Saito M."/>
            <person name="Masuda T."/>
            <person name="Sasaki-Sekimoto Y."/>
            <person name="Mashiguchi K."/>
            <person name="Awai K."/>
            <person name="Shimojima M."/>
            <person name="Masuda S."/>
            <person name="Iwai M."/>
            <person name="Nobusawa T."/>
            <person name="Narise T."/>
            <person name="Kondo S."/>
            <person name="Saito H."/>
            <person name="Sato R."/>
            <person name="Murakawa M."/>
            <person name="Ihara Y."/>
            <person name="Oshima-Yamada Y."/>
            <person name="Ohtaka K."/>
            <person name="Satoh M."/>
            <person name="Sonobe K."/>
            <person name="Ishii M."/>
            <person name="Ohtani R."/>
            <person name="Kanamori-Sato M."/>
            <person name="Honoki R."/>
            <person name="Miyazaki D."/>
            <person name="Mochizuki H."/>
            <person name="Umetsu J."/>
            <person name="Higashi K."/>
            <person name="Shibata D."/>
            <person name="Kamiya Y."/>
            <person name="Sato N."/>
            <person name="Nakamura Y."/>
            <person name="Tabata S."/>
            <person name="Ida S."/>
            <person name="Kurokawa K."/>
            <person name="Ohta H."/>
        </authorList>
    </citation>
    <scope>NUCLEOTIDE SEQUENCE [LARGE SCALE GENOMIC DNA]</scope>
    <source>
        <strain evidence="13 14">NIES-2285</strain>
    </source>
</reference>
<evidence type="ECO:0000256" key="6">
    <source>
        <dbReference type="ARBA" id="ARBA00022723"/>
    </source>
</evidence>
<evidence type="ECO:0000256" key="9">
    <source>
        <dbReference type="ARBA" id="ARBA00023004"/>
    </source>
</evidence>
<feature type="transmembrane region" description="Helical" evidence="11">
    <location>
        <begin position="203"/>
        <end position="223"/>
    </location>
</feature>
<dbReference type="InterPro" id="IPR006593">
    <property type="entry name" value="Cyt_b561/ferric_Rdtase_TM"/>
</dbReference>
<keyword evidence="6" id="KW-0479">Metal-binding</keyword>
<evidence type="ECO:0000256" key="1">
    <source>
        <dbReference type="ARBA" id="ARBA00001970"/>
    </source>
</evidence>
<protein>
    <recommendedName>
        <fullName evidence="12">Cytochrome b561 domain-containing protein</fullName>
    </recommendedName>
</protein>
<dbReference type="SMART" id="SM00665">
    <property type="entry name" value="B561"/>
    <property type="match status" value="1"/>
</dbReference>
<feature type="transmembrane region" description="Helical" evidence="11">
    <location>
        <begin position="159"/>
        <end position="183"/>
    </location>
</feature>
<feature type="transmembrane region" description="Helical" evidence="11">
    <location>
        <begin position="89"/>
        <end position="109"/>
    </location>
</feature>